<gene>
    <name evidence="2" type="ORF">SAMN05443245_5253</name>
</gene>
<evidence type="ECO:0000256" key="1">
    <source>
        <dbReference type="SAM" id="MobiDB-lite"/>
    </source>
</evidence>
<proteinExistence type="predicted"/>
<organism evidence="2 3">
    <name type="scientific">Paraburkholderia fungorum</name>
    <dbReference type="NCBI Taxonomy" id="134537"/>
    <lineage>
        <taxon>Bacteria</taxon>
        <taxon>Pseudomonadati</taxon>
        <taxon>Pseudomonadota</taxon>
        <taxon>Betaproteobacteria</taxon>
        <taxon>Burkholderiales</taxon>
        <taxon>Burkholderiaceae</taxon>
        <taxon>Paraburkholderia</taxon>
    </lineage>
</organism>
<dbReference type="AlphaFoldDB" id="A0A1H1IJ89"/>
<protein>
    <submittedName>
        <fullName evidence="2">Uncharacterized protein</fullName>
    </submittedName>
</protein>
<evidence type="ECO:0000313" key="2">
    <source>
        <dbReference type="EMBL" id="SDR37684.1"/>
    </source>
</evidence>
<keyword evidence="3" id="KW-1185">Reference proteome</keyword>
<sequence length="633" mass="66230">MIDVYSIGTTLRLHDLVTPQLLKLSEQFAKVDALALQVNKRLKAMGAEVVGMKNLAAAAGKLDLGLKGVKDQALIAEKAMGSLKGSLPSGIGIERELIAANAEAVRLEARLAGMRWNRVPGGGGMFPPLPPGPGGGGGAGGGGRRHGPHGGNLHVGSGGFGVGGVGMGLADSAMIPLAAGFAAAYVGHAFYESAKEYQDEFMRFKSLNLGDKVNDEADKFVKATKTFGVSQSELMKAMAESVGLFGSFDEASKYTPALVSLGKANAGIFGDKLGAMDEEGLKNLLKFIDRRGGFKNEETFQRNLNLAEKMVTGSGGFLKFQDLGTFSQNAGTAFRSLSDEGLLHMEGLMIEQGGQKAGTALMSLYQNLVAGRTPIKTMHLLEDLGIGRTVEHVTGTVGGKKSTSTSFELSPEYAPMIQADPAQFFGAVLPGLLAKKGIKSESGILKAVNDILSNRNASNQGSIMTAQEFQVLRDYKLAKGAMGANDVMKMYEGSASGAEKDFAAAWADFKNQFGKTMLPTITNMLKVGTAALRSIGQPVDEAKLDKAIKNDPSVQSGRWGKLGDMLGWNGNSHSSSSVPSGSSKDSGVVHTTINIDGRKVAQAVTPYISGPLGSGLYAGGVDNTVSLPMPGLK</sequence>
<dbReference type="Proteomes" id="UP000183487">
    <property type="component" value="Unassembled WGS sequence"/>
</dbReference>
<reference evidence="3" key="1">
    <citation type="submission" date="2016-10" db="EMBL/GenBank/DDBJ databases">
        <authorList>
            <person name="Varghese N."/>
        </authorList>
    </citation>
    <scope>NUCLEOTIDE SEQUENCE [LARGE SCALE GENOMIC DNA]</scope>
    <source>
        <strain evidence="3">GAS106B</strain>
    </source>
</reference>
<dbReference type="RefSeq" id="WP_074770023.1">
    <property type="nucleotide sequence ID" value="NZ_FNKP01000002.1"/>
</dbReference>
<name>A0A1H1IJ89_9BURK</name>
<accession>A0A1H1IJ89</accession>
<dbReference type="OrthoDB" id="8019720at2"/>
<evidence type="ECO:0000313" key="3">
    <source>
        <dbReference type="Proteomes" id="UP000183487"/>
    </source>
</evidence>
<feature type="region of interest" description="Disordered" evidence="1">
    <location>
        <begin position="570"/>
        <end position="589"/>
    </location>
</feature>
<dbReference type="EMBL" id="FNKP01000002">
    <property type="protein sequence ID" value="SDR37684.1"/>
    <property type="molecule type" value="Genomic_DNA"/>
</dbReference>